<keyword evidence="4 9" id="KW-0378">Hydrolase</keyword>
<dbReference type="HAMAP" id="MF_01470">
    <property type="entry name" value="Cas1"/>
    <property type="match status" value="1"/>
</dbReference>
<keyword evidence="6 9" id="KW-0051">Antiviral defense</keyword>
<proteinExistence type="inferred from homology"/>
<organism evidence="10 11">
    <name type="scientific">Aciduliprofundum boonei (strain DSM 19572 / T469)</name>
    <dbReference type="NCBI Taxonomy" id="439481"/>
    <lineage>
        <taxon>Archaea</taxon>
        <taxon>Methanobacteriati</taxon>
        <taxon>Thermoplasmatota</taxon>
        <taxon>DHVE2 group</taxon>
        <taxon>Candidatus Aciduliprofundum</taxon>
    </lineage>
</organism>
<dbReference type="InterPro" id="IPR002729">
    <property type="entry name" value="CRISPR-assoc_Cas1"/>
</dbReference>
<keyword evidence="7 9" id="KW-0238">DNA-binding</keyword>
<keyword evidence="11" id="KW-1185">Reference proteome</keyword>
<keyword evidence="2 9" id="KW-0479">Metal-binding</keyword>
<dbReference type="PANTHER" id="PTHR43219:SF2">
    <property type="entry name" value="CRISPR-ASSOCIATED ENDONUCLEASE CAS1"/>
    <property type="match status" value="1"/>
</dbReference>
<evidence type="ECO:0000256" key="4">
    <source>
        <dbReference type="ARBA" id="ARBA00022801"/>
    </source>
</evidence>
<evidence type="ECO:0000256" key="1">
    <source>
        <dbReference type="ARBA" id="ARBA00022722"/>
    </source>
</evidence>
<evidence type="ECO:0000256" key="9">
    <source>
        <dbReference type="HAMAP-Rule" id="MF_01470"/>
    </source>
</evidence>
<comment type="subunit">
    <text evidence="9">Homodimer, forms a heterotetramer with a Cas2 homodimer.</text>
</comment>
<dbReference type="OrthoDB" id="2216at2157"/>
<dbReference type="GO" id="GO:0046872">
    <property type="term" value="F:metal ion binding"/>
    <property type="evidence" value="ECO:0007669"/>
    <property type="project" value="UniProtKB-UniRule"/>
</dbReference>
<dbReference type="InterPro" id="IPR019858">
    <property type="entry name" value="CRISPR-assoc_Cas1_HMARI/TNEAP"/>
</dbReference>
<dbReference type="PANTHER" id="PTHR43219">
    <property type="entry name" value="CRISPR-ASSOCIATED ENDONUCLEASE CAS1"/>
    <property type="match status" value="1"/>
</dbReference>
<gene>
    <name evidence="9" type="primary">cas1</name>
    <name evidence="10" type="ordered locus">Aboo_1019</name>
</gene>
<dbReference type="Gene3D" id="1.20.120.920">
    <property type="entry name" value="CRISPR-associated endonuclease Cas1, C-terminal domain"/>
    <property type="match status" value="1"/>
</dbReference>
<sequence length="321" mass="38298">MDSLYITKEAIIKREANTIYLVRKGEKRSIPIHNLRDITCIAPVSFSSGAIKHVLNSGVVVHFFDMYGNYEGTLYPRERSISGEVVVNQAKHYIFWEKRKYIAKEMIEGIKHNILRNLKKSNKELEEIIEKIERVEVEGDSIEELMNREAQIWGYYYKSLDYTLKKFQLERRDYRPPINELNALISFGNTLLYSAVLTEIYHTHLNPSISYLHEPSERRFSLSLDIADVFKPTMVYRHIHDIVNHGIITEDDFRKEFNGVFLNEQGKRKYIRKWEDRMSSTVYHRRLKRSVSQRGLLRLEAYKLVKHVMNDKRYRAFRVWW</sequence>
<dbReference type="RefSeq" id="WP_008086671.1">
    <property type="nucleotide sequence ID" value="NC_013926.1"/>
</dbReference>
<reference evidence="10" key="1">
    <citation type="submission" date="2010-02" db="EMBL/GenBank/DDBJ databases">
        <title>Complete sequence of Aciduliprofundum boonei T469.</title>
        <authorList>
            <consortium name="US DOE Joint Genome Institute"/>
            <person name="Lucas S."/>
            <person name="Copeland A."/>
            <person name="Lapidus A."/>
            <person name="Cheng J.-F."/>
            <person name="Bruce D."/>
            <person name="Goodwin L."/>
            <person name="Pitluck S."/>
            <person name="Saunders E."/>
            <person name="Detter J.C."/>
            <person name="Han C."/>
            <person name="Tapia R."/>
            <person name="Land M."/>
            <person name="Hauser L."/>
            <person name="Kyrpides N."/>
            <person name="Mikhailova N."/>
            <person name="Flores G."/>
            <person name="Reysenbach A.-L."/>
            <person name="Woyke T."/>
        </authorList>
    </citation>
    <scope>NUCLEOTIDE SEQUENCE</scope>
    <source>
        <strain evidence="10">T469</strain>
    </source>
</reference>
<comment type="similarity">
    <text evidence="9">Belongs to the CRISPR-associated endonuclease Cas1 family.</text>
</comment>
<accession>B5IHG3</accession>
<dbReference type="EC" id="3.1.-.-" evidence="9"/>
<evidence type="ECO:0000256" key="7">
    <source>
        <dbReference type="ARBA" id="ARBA00023125"/>
    </source>
</evidence>
<dbReference type="KEGG" id="abi:Aboo_1019"/>
<dbReference type="AlphaFoldDB" id="B5IHG3"/>
<dbReference type="Proteomes" id="UP000001400">
    <property type="component" value="Chromosome"/>
</dbReference>
<dbReference type="InterPro" id="IPR042206">
    <property type="entry name" value="CRISPR-assoc_Cas1_C"/>
</dbReference>
<evidence type="ECO:0000256" key="5">
    <source>
        <dbReference type="ARBA" id="ARBA00022842"/>
    </source>
</evidence>
<keyword evidence="8 9" id="KW-0464">Manganese</keyword>
<evidence type="ECO:0000256" key="3">
    <source>
        <dbReference type="ARBA" id="ARBA00022759"/>
    </source>
</evidence>
<name>B5IHG3_ACIB4</name>
<dbReference type="NCBIfam" id="TIGR03641">
    <property type="entry name" value="cas1_HMARI"/>
    <property type="match status" value="1"/>
</dbReference>
<comment type="cofactor">
    <cofactor evidence="9">
        <name>Mg(2+)</name>
        <dbReference type="ChEBI" id="CHEBI:18420"/>
    </cofactor>
    <cofactor evidence="9">
        <name>Mn(2+)</name>
        <dbReference type="ChEBI" id="CHEBI:29035"/>
    </cofactor>
</comment>
<evidence type="ECO:0000256" key="8">
    <source>
        <dbReference type="ARBA" id="ARBA00023211"/>
    </source>
</evidence>
<dbReference type="Gene3D" id="3.100.10.20">
    <property type="entry name" value="CRISPR-associated endonuclease Cas1, N-terminal domain"/>
    <property type="match status" value="1"/>
</dbReference>
<dbReference type="Pfam" id="PF01867">
    <property type="entry name" value="Cas_Cas1"/>
    <property type="match status" value="1"/>
</dbReference>
<evidence type="ECO:0000256" key="2">
    <source>
        <dbReference type="ARBA" id="ARBA00022723"/>
    </source>
</evidence>
<dbReference type="GO" id="GO:0043571">
    <property type="term" value="P:maintenance of CRISPR repeat elements"/>
    <property type="evidence" value="ECO:0007669"/>
    <property type="project" value="UniProtKB-UniRule"/>
</dbReference>
<protein>
    <recommendedName>
        <fullName evidence="9">CRISPR-associated endonuclease Cas1</fullName>
        <ecNumber evidence="9">3.1.-.-</ecNumber>
    </recommendedName>
</protein>
<comment type="function">
    <text evidence="9">CRISPR (clustered regularly interspaced short palindromic repeat), is an adaptive immune system that provides protection against mobile genetic elements (viruses, transposable elements and conjugative plasmids). CRISPR clusters contain spacers, sequences complementary to antecedent mobile elements, and target invading nucleic acids. CRISPR clusters are transcribed and processed into CRISPR RNA (crRNA). Acts as a dsDNA endonuclease. Involved in the integration of spacer DNA into the CRISPR cassette.</text>
</comment>
<feature type="binding site" evidence="9">
    <location>
        <position position="149"/>
    </location>
    <ligand>
        <name>Mn(2+)</name>
        <dbReference type="ChEBI" id="CHEBI:29035"/>
    </ligand>
</feature>
<dbReference type="GO" id="GO:0016787">
    <property type="term" value="F:hydrolase activity"/>
    <property type="evidence" value="ECO:0007669"/>
    <property type="project" value="UniProtKB-KW"/>
</dbReference>
<evidence type="ECO:0000313" key="10">
    <source>
        <dbReference type="EMBL" id="ADD08828.1"/>
    </source>
</evidence>
<evidence type="ECO:0000256" key="6">
    <source>
        <dbReference type="ARBA" id="ARBA00023118"/>
    </source>
</evidence>
<keyword evidence="3 9" id="KW-0255">Endonuclease</keyword>
<dbReference type="eggNOG" id="arCOG01452">
    <property type="taxonomic scope" value="Archaea"/>
</dbReference>
<dbReference type="GO" id="GO:0003677">
    <property type="term" value="F:DNA binding"/>
    <property type="evidence" value="ECO:0007669"/>
    <property type="project" value="UniProtKB-KW"/>
</dbReference>
<keyword evidence="5 9" id="KW-0460">Magnesium</keyword>
<feature type="binding site" evidence="9">
    <location>
        <position position="228"/>
    </location>
    <ligand>
        <name>Mn(2+)</name>
        <dbReference type="ChEBI" id="CHEBI:29035"/>
    </ligand>
</feature>
<dbReference type="HOGENOM" id="CLU_052779_2_0_2"/>
<feature type="binding site" evidence="9">
    <location>
        <position position="213"/>
    </location>
    <ligand>
        <name>Mn(2+)</name>
        <dbReference type="ChEBI" id="CHEBI:29035"/>
    </ligand>
</feature>
<dbReference type="STRING" id="439481.Aboo_1019"/>
<keyword evidence="1 9" id="KW-0540">Nuclease</keyword>
<dbReference type="GO" id="GO:0051607">
    <property type="term" value="P:defense response to virus"/>
    <property type="evidence" value="ECO:0007669"/>
    <property type="project" value="UniProtKB-UniRule"/>
</dbReference>
<dbReference type="GeneID" id="8827976"/>
<evidence type="ECO:0000313" key="11">
    <source>
        <dbReference type="Proteomes" id="UP000001400"/>
    </source>
</evidence>
<dbReference type="InterPro" id="IPR042211">
    <property type="entry name" value="CRISPR-assoc_Cas1_N"/>
</dbReference>
<dbReference type="NCBIfam" id="TIGR00287">
    <property type="entry name" value="cas1"/>
    <property type="match status" value="1"/>
</dbReference>
<dbReference type="EMBL" id="CP001941">
    <property type="protein sequence ID" value="ADD08828.1"/>
    <property type="molecule type" value="Genomic_DNA"/>
</dbReference>
<dbReference type="GO" id="GO:0004520">
    <property type="term" value="F:DNA endonuclease activity"/>
    <property type="evidence" value="ECO:0007669"/>
    <property type="project" value="InterPro"/>
</dbReference>